<dbReference type="RefSeq" id="WP_133191023.1">
    <property type="nucleotide sequence ID" value="NZ_SMOD01000094.1"/>
</dbReference>
<name>A0A4R5L0H7_9BURK</name>
<gene>
    <name evidence="1" type="ORF">E1N52_42505</name>
</gene>
<organism evidence="1 2">
    <name type="scientific">Paraburkholderia guartelaensis</name>
    <dbReference type="NCBI Taxonomy" id="2546446"/>
    <lineage>
        <taxon>Bacteria</taxon>
        <taxon>Pseudomonadati</taxon>
        <taxon>Pseudomonadota</taxon>
        <taxon>Betaproteobacteria</taxon>
        <taxon>Burkholderiales</taxon>
        <taxon>Burkholderiaceae</taxon>
        <taxon>Paraburkholderia</taxon>
    </lineage>
</organism>
<dbReference type="OrthoDB" id="8479397at2"/>
<reference evidence="1 2" key="1">
    <citation type="submission" date="2019-03" db="EMBL/GenBank/DDBJ databases">
        <title>Paraburkholderia sp. isolated from native Mimosa gymnas in Guartela State Park, Brazil.</title>
        <authorList>
            <person name="Paulitsch F."/>
            <person name="Hungria M."/>
            <person name="Delamuta J.R.M."/>
            <person name="Ribeiro R.A."/>
            <person name="Dall'Agnol R."/>
            <person name="Silva J.S.B."/>
        </authorList>
    </citation>
    <scope>NUCLEOTIDE SEQUENCE [LARGE SCALE GENOMIC DNA]</scope>
    <source>
        <strain evidence="1 2">CNPSo 3008</strain>
    </source>
</reference>
<evidence type="ECO:0000313" key="1">
    <source>
        <dbReference type="EMBL" id="TDG01915.1"/>
    </source>
</evidence>
<dbReference type="Proteomes" id="UP000295606">
    <property type="component" value="Unassembled WGS sequence"/>
</dbReference>
<comment type="caution">
    <text evidence="1">The sequence shown here is derived from an EMBL/GenBank/DDBJ whole genome shotgun (WGS) entry which is preliminary data.</text>
</comment>
<dbReference type="AlphaFoldDB" id="A0A4R5L0H7"/>
<protein>
    <submittedName>
        <fullName evidence="1">Uncharacterized protein</fullName>
    </submittedName>
</protein>
<accession>A0A4R5L0H7</accession>
<sequence length="192" mass="21366">MIVDPGRLEVARVAQHLASGYYAFLVAHLVAVNPMSINSLPPSPVLGTNPTGEIRRKDGTFHTLDLRFYLDLLREDQSLQSHFLRTWAMGALLMLGDELGAHDYFDHAPILELVYHLRNGVAHGNRFNITYSGKRRLARHDAHNRQAAVKSPLGTVYEITHALTGPVLFDFIGAADVIDLLQSVELYLSPSQ</sequence>
<dbReference type="EMBL" id="SMOD01000094">
    <property type="protein sequence ID" value="TDG01915.1"/>
    <property type="molecule type" value="Genomic_DNA"/>
</dbReference>
<proteinExistence type="predicted"/>
<evidence type="ECO:0000313" key="2">
    <source>
        <dbReference type="Proteomes" id="UP000295606"/>
    </source>
</evidence>